<feature type="region of interest" description="Disordered" evidence="1">
    <location>
        <begin position="613"/>
        <end position="664"/>
    </location>
</feature>
<gene>
    <name evidence="3" type="ORF">BCV70DRAFT_198329</name>
</gene>
<feature type="region of interest" description="Disordered" evidence="1">
    <location>
        <begin position="456"/>
        <end position="486"/>
    </location>
</feature>
<feature type="compositionally biased region" description="Basic and acidic residues" evidence="1">
    <location>
        <begin position="203"/>
        <end position="220"/>
    </location>
</feature>
<feature type="compositionally biased region" description="Basic and acidic residues" evidence="1">
    <location>
        <begin position="456"/>
        <end position="472"/>
    </location>
</feature>
<organism evidence="3 4">
    <name type="scientific">Testicularia cyperi</name>
    <dbReference type="NCBI Taxonomy" id="1882483"/>
    <lineage>
        <taxon>Eukaryota</taxon>
        <taxon>Fungi</taxon>
        <taxon>Dikarya</taxon>
        <taxon>Basidiomycota</taxon>
        <taxon>Ustilaginomycotina</taxon>
        <taxon>Ustilaginomycetes</taxon>
        <taxon>Ustilaginales</taxon>
        <taxon>Anthracoideaceae</taxon>
        <taxon>Testicularia</taxon>
    </lineage>
</organism>
<feature type="compositionally biased region" description="Low complexity" evidence="1">
    <location>
        <begin position="403"/>
        <end position="435"/>
    </location>
</feature>
<feature type="region of interest" description="Disordered" evidence="1">
    <location>
        <begin position="498"/>
        <end position="527"/>
    </location>
</feature>
<protein>
    <recommendedName>
        <fullName evidence="2">LysM domain-containing protein</fullName>
    </recommendedName>
</protein>
<dbReference type="SUPFAM" id="SSF54106">
    <property type="entry name" value="LysM domain"/>
    <property type="match status" value="1"/>
</dbReference>
<accession>A0A317XVW7</accession>
<evidence type="ECO:0000313" key="3">
    <source>
        <dbReference type="EMBL" id="PWZ02050.1"/>
    </source>
</evidence>
<feature type="compositionally biased region" description="Polar residues" evidence="1">
    <location>
        <begin position="508"/>
        <end position="517"/>
    </location>
</feature>
<feature type="compositionally biased region" description="Low complexity" evidence="1">
    <location>
        <begin position="50"/>
        <end position="62"/>
    </location>
</feature>
<evidence type="ECO:0000256" key="1">
    <source>
        <dbReference type="SAM" id="MobiDB-lite"/>
    </source>
</evidence>
<dbReference type="Proteomes" id="UP000246740">
    <property type="component" value="Unassembled WGS sequence"/>
</dbReference>
<dbReference type="OrthoDB" id="2107166at2759"/>
<feature type="compositionally biased region" description="Basic and acidic residues" evidence="1">
    <location>
        <begin position="162"/>
        <end position="173"/>
    </location>
</feature>
<evidence type="ECO:0000313" key="4">
    <source>
        <dbReference type="Proteomes" id="UP000246740"/>
    </source>
</evidence>
<feature type="region of interest" description="Disordered" evidence="1">
    <location>
        <begin position="124"/>
        <end position="232"/>
    </location>
</feature>
<sequence>MSDSSWLATSSASNNNDAAVDLDPWADSSADLLRVPSSSTGPHQLRNRRSSSSSLTPNATSRFPAATSEVVDRHPLRSPSPGQHRSSSPYQQGSVDGAERRPSVVASEWKAISAGLAGLFGGATTSQSSEYRWPADPVSAPDTAPRRRTNARSDSNSATGEIHSDVRRHDDLNRVYTNGAHEDDALDKQRRPDNDPIESTLQRLEDWFGLRDSPGRRQDRPTTSFDRASAPRATKSNDVRVLIHPVAPTDTLSSLALHYGADIQILRKSNKLWPGDPVQIRQHIYVPIDSCRHRPPNAEIKVISGHSHQGDSIAAISSAATGGSLVFVPKDDDDGIGQSNLVDLDDADHQASLAAIAPANDPAISFMPDTNKSYAASSSNAASALNTIKPAYPASLMPSMRNTVTASSSSRAHSRAASSVGAGSNPASASAASSSFVPPRGPLRVSKVASDKLHFFTSDKRPSGSSESRKLGPGDVDYNPGESGIDDLLSLQTKSIRAGTAPEDMNGTPRTSLSRLASTDHASDLEEDEWKPNKWHFGAVDKGKARADSTRLRPSASTSDISSAAQTEDGASTYAGWNDAPPPNVIVAKAYDGGKAHQRRQAQRSHRLLYDLAAGLPPNPGPASKWARPIQFGDSLPAASPSESGPPGGPRSGGSRRKTPAGFGKLFDDALRGRISVEAAFEGALEGVRAKASAPSLETSASNGRRIYAGPSPAYPALQAGQEHGKPSDPTSLTHPHRAGGVTGPSSAIVDPLATASPAGITGSPIPTRAESQGLSKRRVEWTRGKAD</sequence>
<dbReference type="STRING" id="1882483.A0A317XVW7"/>
<dbReference type="InterPro" id="IPR018392">
    <property type="entry name" value="LysM"/>
</dbReference>
<feature type="compositionally biased region" description="Polar residues" evidence="1">
    <location>
        <begin position="80"/>
        <end position="94"/>
    </location>
</feature>
<dbReference type="InterPro" id="IPR036779">
    <property type="entry name" value="LysM_dom_sf"/>
</dbReference>
<dbReference type="EMBL" id="KZ819189">
    <property type="protein sequence ID" value="PWZ02050.1"/>
    <property type="molecule type" value="Genomic_DNA"/>
</dbReference>
<dbReference type="PROSITE" id="PS51782">
    <property type="entry name" value="LYSM"/>
    <property type="match status" value="1"/>
</dbReference>
<proteinExistence type="predicted"/>
<name>A0A317XVW7_9BASI</name>
<feature type="region of interest" description="Disordered" evidence="1">
    <location>
        <begin position="687"/>
        <end position="788"/>
    </location>
</feature>
<dbReference type="Gene3D" id="3.10.350.10">
    <property type="entry name" value="LysM domain"/>
    <property type="match status" value="1"/>
</dbReference>
<feature type="region of interest" description="Disordered" evidence="1">
    <location>
        <begin position="541"/>
        <end position="567"/>
    </location>
</feature>
<feature type="compositionally biased region" description="Basic and acidic residues" evidence="1">
    <location>
        <begin position="778"/>
        <end position="788"/>
    </location>
</feature>
<feature type="compositionally biased region" description="Low complexity" evidence="1">
    <location>
        <begin position="1"/>
        <end position="23"/>
    </location>
</feature>
<feature type="region of interest" description="Disordered" evidence="1">
    <location>
        <begin position="403"/>
        <end position="443"/>
    </location>
</feature>
<feature type="compositionally biased region" description="Basic and acidic residues" evidence="1">
    <location>
        <begin position="180"/>
        <end position="194"/>
    </location>
</feature>
<evidence type="ECO:0000259" key="2">
    <source>
        <dbReference type="PROSITE" id="PS51782"/>
    </source>
</evidence>
<reference evidence="3 4" key="1">
    <citation type="journal article" date="2018" name="Mol. Biol. Evol.">
        <title>Broad Genomic Sampling Reveals a Smut Pathogenic Ancestry of the Fungal Clade Ustilaginomycotina.</title>
        <authorList>
            <person name="Kijpornyongpan T."/>
            <person name="Mondo S.J."/>
            <person name="Barry K."/>
            <person name="Sandor L."/>
            <person name="Lee J."/>
            <person name="Lipzen A."/>
            <person name="Pangilinan J."/>
            <person name="LaButti K."/>
            <person name="Hainaut M."/>
            <person name="Henrissat B."/>
            <person name="Grigoriev I.V."/>
            <person name="Spatafora J.W."/>
            <person name="Aime M.C."/>
        </authorList>
    </citation>
    <scope>NUCLEOTIDE SEQUENCE [LARGE SCALE GENOMIC DNA]</scope>
    <source>
        <strain evidence="3 4">MCA 3645</strain>
    </source>
</reference>
<feature type="domain" description="LysM" evidence="2">
    <location>
        <begin position="242"/>
        <end position="286"/>
    </location>
</feature>
<dbReference type="InParanoid" id="A0A317XVW7"/>
<feature type="region of interest" description="Disordered" evidence="1">
    <location>
        <begin position="1"/>
        <end position="102"/>
    </location>
</feature>
<keyword evidence="4" id="KW-1185">Reference proteome</keyword>
<dbReference type="AlphaFoldDB" id="A0A317XVW7"/>
<feature type="compositionally biased region" description="Polar residues" evidence="1">
    <location>
        <begin position="555"/>
        <end position="567"/>
    </location>
</feature>
<dbReference type="Pfam" id="PF01476">
    <property type="entry name" value="LysM"/>
    <property type="match status" value="1"/>
</dbReference>
<feature type="compositionally biased region" description="Basic and acidic residues" evidence="1">
    <location>
        <begin position="541"/>
        <end position="551"/>
    </location>
</feature>